<proteinExistence type="predicted"/>
<evidence type="ECO:0000256" key="1">
    <source>
        <dbReference type="SAM" id="MobiDB-lite"/>
    </source>
</evidence>
<dbReference type="Proteomes" id="UP000800038">
    <property type="component" value="Unassembled WGS sequence"/>
</dbReference>
<feature type="region of interest" description="Disordered" evidence="1">
    <location>
        <begin position="87"/>
        <end position="129"/>
    </location>
</feature>
<gene>
    <name evidence="2" type="ORF">EJ02DRAFT_421157</name>
</gene>
<evidence type="ECO:0000313" key="3">
    <source>
        <dbReference type="Proteomes" id="UP000800038"/>
    </source>
</evidence>
<protein>
    <submittedName>
        <fullName evidence="2">Uncharacterized protein</fullName>
    </submittedName>
</protein>
<evidence type="ECO:0000313" key="2">
    <source>
        <dbReference type="EMBL" id="KAF1943511.1"/>
    </source>
</evidence>
<name>A0A6A5SSJ1_9PLEO</name>
<feature type="compositionally biased region" description="Polar residues" evidence="1">
    <location>
        <begin position="96"/>
        <end position="111"/>
    </location>
</feature>
<dbReference type="EMBL" id="ML976024">
    <property type="protein sequence ID" value="KAF1943511.1"/>
    <property type="molecule type" value="Genomic_DNA"/>
</dbReference>
<accession>A0A6A5SSJ1</accession>
<keyword evidence="3" id="KW-1185">Reference proteome</keyword>
<reference evidence="2" key="1">
    <citation type="journal article" date="2020" name="Stud. Mycol.">
        <title>101 Dothideomycetes genomes: a test case for predicting lifestyles and emergence of pathogens.</title>
        <authorList>
            <person name="Haridas S."/>
            <person name="Albert R."/>
            <person name="Binder M."/>
            <person name="Bloem J."/>
            <person name="Labutti K."/>
            <person name="Salamov A."/>
            <person name="Andreopoulos B."/>
            <person name="Baker S."/>
            <person name="Barry K."/>
            <person name="Bills G."/>
            <person name="Bluhm B."/>
            <person name="Cannon C."/>
            <person name="Castanera R."/>
            <person name="Culley D."/>
            <person name="Daum C."/>
            <person name="Ezra D."/>
            <person name="Gonzalez J."/>
            <person name="Henrissat B."/>
            <person name="Kuo A."/>
            <person name="Liang C."/>
            <person name="Lipzen A."/>
            <person name="Lutzoni F."/>
            <person name="Magnuson J."/>
            <person name="Mondo S."/>
            <person name="Nolan M."/>
            <person name="Ohm R."/>
            <person name="Pangilinan J."/>
            <person name="Park H.-J."/>
            <person name="Ramirez L."/>
            <person name="Alfaro M."/>
            <person name="Sun H."/>
            <person name="Tritt A."/>
            <person name="Yoshinaga Y."/>
            <person name="Zwiers L.-H."/>
            <person name="Turgeon B."/>
            <person name="Goodwin S."/>
            <person name="Spatafora J."/>
            <person name="Crous P."/>
            <person name="Grigoriev I."/>
        </authorList>
    </citation>
    <scope>NUCLEOTIDE SEQUENCE</scope>
    <source>
        <strain evidence="2">CBS 161.51</strain>
    </source>
</reference>
<dbReference type="AlphaFoldDB" id="A0A6A5SSJ1"/>
<sequence length="346" mass="39187">MAPNRAASVTAPIHAFTVTWGFDENNGEDDATMRLYINDSTYASSWPMRVKRLDYTPAEFEENEENEFIAEYHQSKDMIDYQTGAPEQYVEDGDNDSSWTTRDGQDLSSQLVGDRDATGGKSATTSSHSRTSIQHWLNQQSAAPHQNDFRTSPLMSSALPDERIEEMCNTDNNTACAEEENNNNWVQDTFEALSQSQFQVPGDEEHQGWAKRALAAPARGRASNRDSLVTALRVNQRGIVWELDERGNVVWLQREASAIYVGYDAPTEQARIGSRSRQVRRFHMKGRNDTRLSDRETETDAVVHDNDTDGVAKTCTPKSRFKMRALERQTADLTLRDTPRTRWPSP</sequence>
<organism evidence="2 3">
    <name type="scientific">Clathrospora elynae</name>
    <dbReference type="NCBI Taxonomy" id="706981"/>
    <lineage>
        <taxon>Eukaryota</taxon>
        <taxon>Fungi</taxon>
        <taxon>Dikarya</taxon>
        <taxon>Ascomycota</taxon>
        <taxon>Pezizomycotina</taxon>
        <taxon>Dothideomycetes</taxon>
        <taxon>Pleosporomycetidae</taxon>
        <taxon>Pleosporales</taxon>
        <taxon>Diademaceae</taxon>
        <taxon>Clathrospora</taxon>
    </lineage>
</organism>